<dbReference type="GO" id="GO:0070847">
    <property type="term" value="C:core mediator complex"/>
    <property type="evidence" value="ECO:0007669"/>
    <property type="project" value="TreeGrafter"/>
</dbReference>
<keyword evidence="13" id="KW-1185">Reference proteome</keyword>
<dbReference type="Proteomes" id="UP000016931">
    <property type="component" value="Unassembled WGS sequence"/>
</dbReference>
<keyword evidence="6 9" id="KW-0804">Transcription</keyword>
<comment type="subcellular location">
    <subcellularLocation>
        <location evidence="1 9">Nucleus</location>
    </subcellularLocation>
</comment>
<dbReference type="InterPro" id="IPR013947">
    <property type="entry name" value="Mediator_Med14"/>
</dbReference>
<accession>M3CB07</accession>
<evidence type="ECO:0000256" key="2">
    <source>
        <dbReference type="ARBA" id="ARBA00007813"/>
    </source>
</evidence>
<evidence type="ECO:0000256" key="8">
    <source>
        <dbReference type="ARBA" id="ARBA00032007"/>
    </source>
</evidence>
<dbReference type="RefSeq" id="XP_016757136.1">
    <property type="nucleotide sequence ID" value="XM_016907099.1"/>
</dbReference>
<comment type="function">
    <text evidence="9">Component of the Mediator complex, a coactivator involved in the regulated transcription of nearly all RNA polymerase II-dependent genes. Mediator functions as a bridge to convey information from gene-specific regulatory proteins to the basal RNA polymerase II transcription machinery. Mediator is recruited to promoters by direct interactions with regulatory proteins and serves as a scaffold for the assembly of a functional preinitiation complex with RNA polymerase II and the general transcription factors.</text>
</comment>
<feature type="region of interest" description="Disordered" evidence="10">
    <location>
        <begin position="1033"/>
        <end position="1125"/>
    </location>
</feature>
<evidence type="ECO:0000259" key="11">
    <source>
        <dbReference type="Pfam" id="PF08638"/>
    </source>
</evidence>
<comment type="similarity">
    <text evidence="2 9">Belongs to the Mediator complex subunit 14 family.</text>
</comment>
<evidence type="ECO:0000256" key="7">
    <source>
        <dbReference type="ARBA" id="ARBA00023242"/>
    </source>
</evidence>
<dbReference type="AlphaFoldDB" id="M3CB07"/>
<keyword evidence="4 9" id="KW-0805">Transcription regulation</keyword>
<evidence type="ECO:0000256" key="10">
    <source>
        <dbReference type="SAM" id="MobiDB-lite"/>
    </source>
</evidence>
<keyword evidence="7 9" id="KW-0539">Nucleus</keyword>
<dbReference type="GO" id="GO:0003712">
    <property type="term" value="F:transcription coregulator activity"/>
    <property type="evidence" value="ECO:0007669"/>
    <property type="project" value="UniProtKB-UniRule"/>
</dbReference>
<dbReference type="PANTHER" id="PTHR12809">
    <property type="entry name" value="MEDIATOR COMPLEX SUBUNIT"/>
    <property type="match status" value="1"/>
</dbReference>
<feature type="compositionally biased region" description="Polar residues" evidence="10">
    <location>
        <begin position="39"/>
        <end position="86"/>
    </location>
</feature>
<reference evidence="12 13" key="1">
    <citation type="journal article" date="2012" name="PLoS Pathog.">
        <title>Diverse lifestyles and strategies of plant pathogenesis encoded in the genomes of eighteen Dothideomycetes fungi.</title>
        <authorList>
            <person name="Ohm R.A."/>
            <person name="Feau N."/>
            <person name="Henrissat B."/>
            <person name="Schoch C.L."/>
            <person name="Horwitz B.A."/>
            <person name="Barry K.W."/>
            <person name="Condon B.J."/>
            <person name="Copeland A.C."/>
            <person name="Dhillon B."/>
            <person name="Glaser F."/>
            <person name="Hesse C.N."/>
            <person name="Kosti I."/>
            <person name="LaButti K."/>
            <person name="Lindquist E.A."/>
            <person name="Lucas S."/>
            <person name="Salamov A.A."/>
            <person name="Bradshaw R.E."/>
            <person name="Ciuffetti L."/>
            <person name="Hamelin R.C."/>
            <person name="Kema G.H.J."/>
            <person name="Lawrence C."/>
            <person name="Scott J.A."/>
            <person name="Spatafora J.W."/>
            <person name="Turgeon B.G."/>
            <person name="de Wit P.J.G.M."/>
            <person name="Zhong S."/>
            <person name="Goodwin S.B."/>
            <person name="Grigoriev I.V."/>
        </authorList>
    </citation>
    <scope>NUCLEOTIDE SEQUENCE [LARGE SCALE GENOMIC DNA]</scope>
    <source>
        <strain evidence="12 13">SO2202</strain>
    </source>
</reference>
<dbReference type="STRING" id="692275.M3CB07"/>
<organism evidence="12 13">
    <name type="scientific">Sphaerulina musiva (strain SO2202)</name>
    <name type="common">Poplar stem canker fungus</name>
    <name type="synonym">Septoria musiva</name>
    <dbReference type="NCBI Taxonomy" id="692275"/>
    <lineage>
        <taxon>Eukaryota</taxon>
        <taxon>Fungi</taxon>
        <taxon>Dikarya</taxon>
        <taxon>Ascomycota</taxon>
        <taxon>Pezizomycotina</taxon>
        <taxon>Dothideomycetes</taxon>
        <taxon>Dothideomycetidae</taxon>
        <taxon>Mycosphaerellales</taxon>
        <taxon>Mycosphaerellaceae</taxon>
        <taxon>Sphaerulina</taxon>
    </lineage>
</organism>
<dbReference type="PANTHER" id="PTHR12809:SF2">
    <property type="entry name" value="MEDIATOR OF RNA POLYMERASE II TRANSCRIPTION SUBUNIT 14"/>
    <property type="match status" value="1"/>
</dbReference>
<proteinExistence type="inferred from homology"/>
<evidence type="ECO:0000256" key="3">
    <source>
        <dbReference type="ARBA" id="ARBA00019619"/>
    </source>
</evidence>
<dbReference type="eggNOG" id="KOG1875">
    <property type="taxonomic scope" value="Eukaryota"/>
</dbReference>
<feature type="region of interest" description="Disordered" evidence="10">
    <location>
        <begin position="1"/>
        <end position="101"/>
    </location>
</feature>
<sequence length="1125" mass="125724">MPGRLIMDQQGPVGSQDLKKDRGQAHEGVTSQKRDFAQMQGTAHANGSANGHPNGQSLANGVNGQHQLSTATSGHSNGTPTAVSSLPTPPPLDQSWRSSDANKPMGVMLQRLAQQCFADLNDTCNKMSQMPPPPPAAANGVVPHINDPSRESVERKRVWMDFANGQRDRFIKALVLSDWARSEHDMAKLVDLKVWQEKQSRAQDAAKRFIGEIKHGVVAAKMRNPNIEDAMELLATGKSSKWPDLMWIPPKKLPAKRLVATLNDMNVMLATRLNLHEELPLHFRDYSIANGRATFRVPGEFEVDLSIAEEDPSSQFYLIDLRFTFTPTPSISDPLRNALEAQTNGALSSKGLQGCYEFLHNFVLTHKINVFRSQAVKLFREKWFGCLVTETQRRVFAIHYWRDQAGKKSWIEFGINTGKVQGKRMRKAPTARHSVRWFRHGQEVQDDSIEIDWNNLDLDAILTQVIAKHASWTLSTVEKRLRTYAGTASTLHSELCTSASNPGACKLGLSLPGLRTAITLRLEPVTGLMTIFPESRDAATAERNFNRNPIVDNSASFTQLLCRAVQDRVRRAVISSGWQLADLRGFGAQPNFKALFGQGIVRSDILHCARGWKDWALCTTYSLSGQNWWAVRLNKQAVEQGKTVTTIAEARAINVSATGLCRADLSRIRRLAEAEISFAVLAHDLEANQIPHHIDSLSSPQLHSDTTSLQQDSAVAVYLRLTPKDLKSSVLTKYKSLSITNWVRIAYQGIVDEDEETAHVRHDIRLTVDSEKLKHLHDYFTNSKVRDADIAMNGSGGLALSLRTPLGQPYVTKIIALLDRCRELNEVLLTAPRLQFTCTTVGLQKITFTYGAMHQYIGSLVTNGSGTLLKLDPPFTNPHQRIRVLLERLYNKARDHKFWALALAMNAVQPLLESLVNLETSHAAQHTLLIHSHDVSMHTVEYRSPFIPCRFKASVQWYRAEGGRRQHRYTITPHQREGVEMPAAFSNALDELSRNCGSTAEGWFGNNKGGYTATHPKGLPTVFRRLDDFMRTSGQASDATVNKVEKQETPVPNAKPTLNRNPSKHNVSHQQKPNGQTQPKPQPRPQQQNQSKQSYKPHDSTANQTLKPNQKSGKTKQEQEVIELD</sequence>
<evidence type="ECO:0000256" key="4">
    <source>
        <dbReference type="ARBA" id="ARBA00023015"/>
    </source>
</evidence>
<dbReference type="InterPro" id="IPR055122">
    <property type="entry name" value="Med14_N"/>
</dbReference>
<comment type="subunit">
    <text evidence="9">Component of the Mediator complex.</text>
</comment>
<dbReference type="Pfam" id="PF08638">
    <property type="entry name" value="Med14"/>
    <property type="match status" value="1"/>
</dbReference>
<dbReference type="EMBL" id="KB456270">
    <property type="protein sequence ID" value="EMF09015.1"/>
    <property type="molecule type" value="Genomic_DNA"/>
</dbReference>
<dbReference type="GO" id="GO:0016592">
    <property type="term" value="C:mediator complex"/>
    <property type="evidence" value="ECO:0007669"/>
    <property type="project" value="UniProtKB-UniRule"/>
</dbReference>
<gene>
    <name evidence="12" type="ORF">SEPMUDRAFT_151877</name>
</gene>
<keyword evidence="5 9" id="KW-0010">Activator</keyword>
<feature type="compositionally biased region" description="Low complexity" evidence="10">
    <location>
        <begin position="1085"/>
        <end position="1094"/>
    </location>
</feature>
<feature type="domain" description="Mediator complex subunit MED14 N-terminal" evidence="11">
    <location>
        <begin position="104"/>
        <end position="308"/>
    </location>
</feature>
<name>M3CB07_SPHMS</name>
<dbReference type="GO" id="GO:0006357">
    <property type="term" value="P:regulation of transcription by RNA polymerase II"/>
    <property type="evidence" value="ECO:0007669"/>
    <property type="project" value="InterPro"/>
</dbReference>
<dbReference type="HOGENOM" id="CLU_003573_0_0_1"/>
<dbReference type="OrthoDB" id="205099at2759"/>
<evidence type="ECO:0000256" key="1">
    <source>
        <dbReference type="ARBA" id="ARBA00004123"/>
    </source>
</evidence>
<dbReference type="GeneID" id="27904236"/>
<evidence type="ECO:0000256" key="6">
    <source>
        <dbReference type="ARBA" id="ARBA00023163"/>
    </source>
</evidence>
<evidence type="ECO:0000313" key="12">
    <source>
        <dbReference type="EMBL" id="EMF09015.1"/>
    </source>
</evidence>
<protein>
    <recommendedName>
        <fullName evidence="3 9">Mediator of RNA polymerase II transcription subunit 14</fullName>
    </recommendedName>
    <alternativeName>
        <fullName evidence="8 9">Mediator complex subunit 14</fullName>
    </alternativeName>
</protein>
<evidence type="ECO:0000256" key="9">
    <source>
        <dbReference type="RuleBase" id="RU365082"/>
    </source>
</evidence>
<feature type="compositionally biased region" description="Polar residues" evidence="10">
    <location>
        <begin position="1100"/>
        <end position="1112"/>
    </location>
</feature>
<evidence type="ECO:0000256" key="5">
    <source>
        <dbReference type="ARBA" id="ARBA00023159"/>
    </source>
</evidence>
<dbReference type="OMA" id="ITQGYIP"/>
<evidence type="ECO:0000313" key="13">
    <source>
        <dbReference type="Proteomes" id="UP000016931"/>
    </source>
</evidence>